<dbReference type="EMBL" id="BMHL01000013">
    <property type="protein sequence ID" value="GGC62984.1"/>
    <property type="molecule type" value="Genomic_DNA"/>
</dbReference>
<accession>A0ABQ1NAD1</accession>
<organism evidence="2 3">
    <name type="scientific">Paraburkholderia caffeinilytica</name>
    <dbReference type="NCBI Taxonomy" id="1761016"/>
    <lineage>
        <taxon>Bacteria</taxon>
        <taxon>Pseudomonadati</taxon>
        <taxon>Pseudomonadota</taxon>
        <taxon>Betaproteobacteria</taxon>
        <taxon>Burkholderiales</taxon>
        <taxon>Burkholderiaceae</taxon>
        <taxon>Paraburkholderia</taxon>
    </lineage>
</organism>
<keyword evidence="3" id="KW-1185">Reference proteome</keyword>
<feature type="region of interest" description="Disordered" evidence="1">
    <location>
        <begin position="52"/>
        <end position="73"/>
    </location>
</feature>
<name>A0ABQ1NAD1_9BURK</name>
<dbReference type="RefSeq" id="WP_115776313.1">
    <property type="nucleotide sequence ID" value="NZ_BMHL01000013.1"/>
</dbReference>
<sequence>MTRRKQPALRPVETSEQLGARLRAFALATREQAMKPRKVPFPEHVMVLAGPLRRRQDRHIGSGNEQTGEPDAG</sequence>
<proteinExistence type="predicted"/>
<comment type="caution">
    <text evidence="2">The sequence shown here is derived from an EMBL/GenBank/DDBJ whole genome shotgun (WGS) entry which is preliminary data.</text>
</comment>
<evidence type="ECO:0000256" key="1">
    <source>
        <dbReference type="SAM" id="MobiDB-lite"/>
    </source>
</evidence>
<reference evidence="3" key="1">
    <citation type="journal article" date="2019" name="Int. J. Syst. Evol. Microbiol.">
        <title>The Global Catalogue of Microorganisms (GCM) 10K type strain sequencing project: providing services to taxonomists for standard genome sequencing and annotation.</title>
        <authorList>
            <consortium name="The Broad Institute Genomics Platform"/>
            <consortium name="The Broad Institute Genome Sequencing Center for Infectious Disease"/>
            <person name="Wu L."/>
            <person name="Ma J."/>
        </authorList>
    </citation>
    <scope>NUCLEOTIDE SEQUENCE [LARGE SCALE GENOMIC DNA]</scope>
    <source>
        <strain evidence="3">CGMCC 1.15103</strain>
    </source>
</reference>
<protein>
    <submittedName>
        <fullName evidence="2">Uncharacterized protein</fullName>
    </submittedName>
</protein>
<dbReference type="Proteomes" id="UP000602004">
    <property type="component" value="Unassembled WGS sequence"/>
</dbReference>
<gene>
    <name evidence="2" type="ORF">GCM10011400_58540</name>
</gene>
<evidence type="ECO:0000313" key="2">
    <source>
        <dbReference type="EMBL" id="GGC62984.1"/>
    </source>
</evidence>
<evidence type="ECO:0000313" key="3">
    <source>
        <dbReference type="Proteomes" id="UP000602004"/>
    </source>
</evidence>